<dbReference type="STRING" id="1328759.A0A5C2RQ18"/>
<evidence type="ECO:0008006" key="3">
    <source>
        <dbReference type="Google" id="ProtNLM"/>
    </source>
</evidence>
<dbReference type="OrthoDB" id="2205812at2759"/>
<evidence type="ECO:0000313" key="2">
    <source>
        <dbReference type="Proteomes" id="UP000313359"/>
    </source>
</evidence>
<reference evidence="1" key="1">
    <citation type="journal article" date="2018" name="Genome Biol. Evol.">
        <title>Genomics and development of Lentinus tigrinus, a white-rot wood-decaying mushroom with dimorphic fruiting bodies.</title>
        <authorList>
            <person name="Wu B."/>
            <person name="Xu Z."/>
            <person name="Knudson A."/>
            <person name="Carlson A."/>
            <person name="Chen N."/>
            <person name="Kovaka S."/>
            <person name="LaButti K."/>
            <person name="Lipzen A."/>
            <person name="Pennachio C."/>
            <person name="Riley R."/>
            <person name="Schakwitz W."/>
            <person name="Umezawa K."/>
            <person name="Ohm R.A."/>
            <person name="Grigoriev I.V."/>
            <person name="Nagy L.G."/>
            <person name="Gibbons J."/>
            <person name="Hibbett D."/>
        </authorList>
    </citation>
    <scope>NUCLEOTIDE SEQUENCE [LARGE SCALE GENOMIC DNA]</scope>
    <source>
        <strain evidence="1">ALCF2SS1-6</strain>
    </source>
</reference>
<sequence>MIRKSDLSGFNIPGTVETLKATLFADDTTVYLAEDDDFDTLQEILDTWCSAAKARFNINKTEIIPIGAETYRSEVITTYKTTGKWKNFPQNVRMAGEGEPVRVLGAFIGNGVRQCEVWSPTFAKLENILERWQKGISTLEGRRHVVQMFVGGMTQFLTDVQSMPPQICKRLERVLRKYLWNDRVIPPVSMEYACASFELGGLGILDLEARNEAIDIMWARPYLHIGRGRPTWAYIVDDICA</sequence>
<protein>
    <recommendedName>
        <fullName evidence="3">Reverse transcriptase domain-containing protein</fullName>
    </recommendedName>
</protein>
<dbReference type="EMBL" id="ML122316">
    <property type="protein sequence ID" value="RPD53728.1"/>
    <property type="molecule type" value="Genomic_DNA"/>
</dbReference>
<dbReference type="AlphaFoldDB" id="A0A5C2RQ18"/>
<feature type="non-terminal residue" evidence="1">
    <location>
        <position position="241"/>
    </location>
</feature>
<name>A0A5C2RQ18_9APHY</name>
<evidence type="ECO:0000313" key="1">
    <source>
        <dbReference type="EMBL" id="RPD53728.1"/>
    </source>
</evidence>
<proteinExistence type="predicted"/>
<accession>A0A5C2RQ18</accession>
<gene>
    <name evidence="1" type="ORF">L227DRAFT_476053</name>
</gene>
<dbReference type="Proteomes" id="UP000313359">
    <property type="component" value="Unassembled WGS sequence"/>
</dbReference>
<organism evidence="1 2">
    <name type="scientific">Lentinus tigrinus ALCF2SS1-6</name>
    <dbReference type="NCBI Taxonomy" id="1328759"/>
    <lineage>
        <taxon>Eukaryota</taxon>
        <taxon>Fungi</taxon>
        <taxon>Dikarya</taxon>
        <taxon>Basidiomycota</taxon>
        <taxon>Agaricomycotina</taxon>
        <taxon>Agaricomycetes</taxon>
        <taxon>Polyporales</taxon>
        <taxon>Polyporaceae</taxon>
        <taxon>Lentinus</taxon>
    </lineage>
</organism>
<keyword evidence="2" id="KW-1185">Reference proteome</keyword>